<gene>
    <name evidence="8" type="ORF">WAE58_11145</name>
</gene>
<organism evidence="8 9">
    <name type="scientific">Pedobacter panaciterrae</name>
    <dbReference type="NCBI Taxonomy" id="363849"/>
    <lineage>
        <taxon>Bacteria</taxon>
        <taxon>Pseudomonadati</taxon>
        <taxon>Bacteroidota</taxon>
        <taxon>Sphingobacteriia</taxon>
        <taxon>Sphingobacteriales</taxon>
        <taxon>Sphingobacteriaceae</taxon>
        <taxon>Pedobacter</taxon>
    </lineage>
</organism>
<reference evidence="8 9" key="1">
    <citation type="submission" date="2024-03" db="EMBL/GenBank/DDBJ databases">
        <title>Sequence of Lycoming College Course Isolates.</title>
        <authorList>
            <person name="Plotts O."/>
            <person name="Newman J."/>
        </authorList>
    </citation>
    <scope>NUCLEOTIDE SEQUENCE [LARGE SCALE GENOMIC DNA]</scope>
    <source>
        <strain evidence="8 9">CJB-3</strain>
    </source>
</reference>
<evidence type="ECO:0000256" key="3">
    <source>
        <dbReference type="ARBA" id="ARBA00022729"/>
    </source>
</evidence>
<dbReference type="Proteomes" id="UP001378956">
    <property type="component" value="Unassembled WGS sequence"/>
</dbReference>
<dbReference type="Pfam" id="PF07980">
    <property type="entry name" value="SusD_RagB"/>
    <property type="match status" value="1"/>
</dbReference>
<evidence type="ECO:0000259" key="6">
    <source>
        <dbReference type="Pfam" id="PF07980"/>
    </source>
</evidence>
<dbReference type="PROSITE" id="PS51257">
    <property type="entry name" value="PROKAR_LIPOPROTEIN"/>
    <property type="match status" value="1"/>
</dbReference>
<dbReference type="RefSeq" id="WP_172659577.1">
    <property type="nucleotide sequence ID" value="NZ_CBFGNQ010000006.1"/>
</dbReference>
<feature type="domain" description="SusD-like N-terminal" evidence="7">
    <location>
        <begin position="86"/>
        <end position="226"/>
    </location>
</feature>
<accession>A0ABU8NL72</accession>
<evidence type="ECO:0000313" key="8">
    <source>
        <dbReference type="EMBL" id="MEJ2902985.1"/>
    </source>
</evidence>
<sequence length="511" mass="56439">MKNKLTYIAALFIGAQFMGSCKKDLDVNPRERILESNYYKTPEQAFSSLISVYDQFGNQSGGYLTKLNIFSSGSDDHYAGGDSPSDLGDLQAMNNYTVSSLSGAPSYLWGKGFTGVYRANIFLQKVEEIQMDASTKNRYIAEAKALRAIFYFDLVRIFKNIPLILKPVETSDWYNVLQVPPADVYKQIELDLKEAIPNLPLTVPRNTEGGRLTQGAAHAVLGKVYLWQEKFADAATEFADVNGPSPGTTPSKYGYVLMSKFEDLYKLANKFNSESILEISYNSTSNMGWGNVGSGEGNVAGIMSGPRNYNILIPDKAPDYVSGWSVMPFTKEFFALIHFDPRNKPTVANLDSLEKAGIVTYKHANDNTGYFVEKYAGRVSTKANSGQLELNFPYNLYEIRLADTYLMEAEAVLKSGGAVGAGSRAYAALNAVRARVGLKPVDVTMDNIIKERRIELAAEGQRWFDLVRWGLAPAKLAFKGFVAGKNETLPIPNGELNNTKIVQSKEWGGTK</sequence>
<comment type="subcellular location">
    <subcellularLocation>
        <location evidence="1">Cell outer membrane</location>
    </subcellularLocation>
</comment>
<keyword evidence="9" id="KW-1185">Reference proteome</keyword>
<dbReference type="InterPro" id="IPR033985">
    <property type="entry name" value="SusD-like_N"/>
</dbReference>
<evidence type="ECO:0000256" key="4">
    <source>
        <dbReference type="ARBA" id="ARBA00023136"/>
    </source>
</evidence>
<evidence type="ECO:0000313" key="9">
    <source>
        <dbReference type="Proteomes" id="UP001378956"/>
    </source>
</evidence>
<feature type="domain" description="RagB/SusD" evidence="6">
    <location>
        <begin position="364"/>
        <end position="475"/>
    </location>
</feature>
<comment type="caution">
    <text evidence="8">The sequence shown here is derived from an EMBL/GenBank/DDBJ whole genome shotgun (WGS) entry which is preliminary data.</text>
</comment>
<keyword evidence="5" id="KW-0998">Cell outer membrane</keyword>
<dbReference type="CDD" id="cd08977">
    <property type="entry name" value="SusD"/>
    <property type="match status" value="1"/>
</dbReference>
<comment type="similarity">
    <text evidence="2">Belongs to the SusD family.</text>
</comment>
<dbReference type="InterPro" id="IPR012944">
    <property type="entry name" value="SusD_RagB_dom"/>
</dbReference>
<dbReference type="SUPFAM" id="SSF48452">
    <property type="entry name" value="TPR-like"/>
    <property type="match status" value="1"/>
</dbReference>
<evidence type="ECO:0000256" key="5">
    <source>
        <dbReference type="ARBA" id="ARBA00023237"/>
    </source>
</evidence>
<proteinExistence type="inferred from homology"/>
<dbReference type="Pfam" id="PF14322">
    <property type="entry name" value="SusD-like_3"/>
    <property type="match status" value="1"/>
</dbReference>
<dbReference type="Gene3D" id="1.25.40.390">
    <property type="match status" value="1"/>
</dbReference>
<keyword evidence="3" id="KW-0732">Signal</keyword>
<dbReference type="InterPro" id="IPR011990">
    <property type="entry name" value="TPR-like_helical_dom_sf"/>
</dbReference>
<keyword evidence="4" id="KW-0472">Membrane</keyword>
<evidence type="ECO:0000259" key="7">
    <source>
        <dbReference type="Pfam" id="PF14322"/>
    </source>
</evidence>
<protein>
    <submittedName>
        <fullName evidence="8">RagB/SusD family nutrient uptake outer membrane protein</fullName>
    </submittedName>
</protein>
<evidence type="ECO:0000256" key="1">
    <source>
        <dbReference type="ARBA" id="ARBA00004442"/>
    </source>
</evidence>
<evidence type="ECO:0000256" key="2">
    <source>
        <dbReference type="ARBA" id="ARBA00006275"/>
    </source>
</evidence>
<dbReference type="EMBL" id="JBBEUB010000003">
    <property type="protein sequence ID" value="MEJ2902985.1"/>
    <property type="molecule type" value="Genomic_DNA"/>
</dbReference>
<name>A0ABU8NL72_9SPHI</name>